<dbReference type="OrthoDB" id="5294247at2"/>
<evidence type="ECO:0000256" key="1">
    <source>
        <dbReference type="ARBA" id="ARBA00044755"/>
    </source>
</evidence>
<comment type="similarity">
    <text evidence="1">Belongs to the bactofilin family.</text>
</comment>
<sequence>MLNALGKKPSDKPCNTIDTLVGAKTELKGDIVFTGGLRVDGKVRGNITAKGDANSTLVLSENAVVTGNVTVPHIITNGAIKGNVRAAERIELQNKAEISGDVYYRVIEMALGAVVNGNLVREAVEAGRDNPQKGTVTRLKSAGENGLDVED</sequence>
<dbReference type="EMBL" id="AP014879">
    <property type="protein sequence ID" value="BAV34624.1"/>
    <property type="molecule type" value="Genomic_DNA"/>
</dbReference>
<organism evidence="3 4">
    <name type="scientific">Sulfuricaulis limicola</name>
    <dbReference type="NCBI Taxonomy" id="1620215"/>
    <lineage>
        <taxon>Bacteria</taxon>
        <taxon>Pseudomonadati</taxon>
        <taxon>Pseudomonadota</taxon>
        <taxon>Gammaproteobacteria</taxon>
        <taxon>Acidiferrobacterales</taxon>
        <taxon>Acidiferrobacteraceae</taxon>
        <taxon>Sulfuricaulis</taxon>
    </lineage>
</organism>
<protein>
    <submittedName>
        <fullName evidence="3">Cell shape determination protein CcmA</fullName>
    </submittedName>
</protein>
<evidence type="ECO:0000256" key="2">
    <source>
        <dbReference type="SAM" id="MobiDB-lite"/>
    </source>
</evidence>
<dbReference type="PANTHER" id="PTHR35024:SF4">
    <property type="entry name" value="POLYMER-FORMING CYTOSKELETAL PROTEIN"/>
    <property type="match status" value="1"/>
</dbReference>
<dbReference type="InParanoid" id="A0A1B4XIJ4"/>
<evidence type="ECO:0000313" key="3">
    <source>
        <dbReference type="EMBL" id="BAV34624.1"/>
    </source>
</evidence>
<dbReference type="PANTHER" id="PTHR35024">
    <property type="entry name" value="HYPOTHETICAL CYTOSOLIC PROTEIN"/>
    <property type="match status" value="1"/>
</dbReference>
<keyword evidence="4" id="KW-1185">Reference proteome</keyword>
<name>A0A1B4XIJ4_9GAMM</name>
<evidence type="ECO:0000313" key="4">
    <source>
        <dbReference type="Proteomes" id="UP000243180"/>
    </source>
</evidence>
<dbReference type="Proteomes" id="UP000243180">
    <property type="component" value="Chromosome"/>
</dbReference>
<dbReference type="AlphaFoldDB" id="A0A1B4XIJ4"/>
<reference evidence="3 4" key="1">
    <citation type="submission" date="2015-05" db="EMBL/GenBank/DDBJ databases">
        <title>Complete genome sequence of a sulfur-oxidizing gammaproteobacterium strain HA5.</title>
        <authorList>
            <person name="Miura A."/>
            <person name="Kojima H."/>
            <person name="Fukui M."/>
        </authorList>
    </citation>
    <scope>NUCLEOTIDE SEQUENCE [LARGE SCALE GENOMIC DNA]</scope>
    <source>
        <strain evidence="3 4">HA5</strain>
    </source>
</reference>
<dbReference type="RefSeq" id="WP_096361344.1">
    <property type="nucleotide sequence ID" value="NZ_AP014879.1"/>
</dbReference>
<dbReference type="Pfam" id="PF04519">
    <property type="entry name" value="Bactofilin"/>
    <property type="match status" value="1"/>
</dbReference>
<accession>A0A1B4XIJ4</accession>
<feature type="region of interest" description="Disordered" evidence="2">
    <location>
        <begin position="129"/>
        <end position="151"/>
    </location>
</feature>
<dbReference type="KEGG" id="slim:SCL_2346"/>
<gene>
    <name evidence="3" type="ORF">SCL_2346</name>
</gene>
<proteinExistence type="inferred from homology"/>
<dbReference type="InterPro" id="IPR007607">
    <property type="entry name" value="BacA/B"/>
</dbReference>